<evidence type="ECO:0000313" key="2">
    <source>
        <dbReference type="EMBL" id="RZF45101.1"/>
    </source>
</evidence>
<reference evidence="2 3" key="1">
    <citation type="journal article" date="2017" name="Gigascience">
        <title>Genome sequence of the small brown planthopper, Laodelphax striatellus.</title>
        <authorList>
            <person name="Zhu J."/>
            <person name="Jiang F."/>
            <person name="Wang X."/>
            <person name="Yang P."/>
            <person name="Bao Y."/>
            <person name="Zhao W."/>
            <person name="Wang W."/>
            <person name="Lu H."/>
            <person name="Wang Q."/>
            <person name="Cui N."/>
            <person name="Li J."/>
            <person name="Chen X."/>
            <person name="Luo L."/>
            <person name="Yu J."/>
            <person name="Kang L."/>
            <person name="Cui F."/>
        </authorList>
    </citation>
    <scope>NUCLEOTIDE SEQUENCE [LARGE SCALE GENOMIC DNA]</scope>
    <source>
        <strain evidence="2">Lst14</strain>
    </source>
</reference>
<dbReference type="AlphaFoldDB" id="A0A482XII5"/>
<evidence type="ECO:0000313" key="3">
    <source>
        <dbReference type="Proteomes" id="UP000291343"/>
    </source>
</evidence>
<dbReference type="InParanoid" id="A0A482XII5"/>
<dbReference type="Proteomes" id="UP000291343">
    <property type="component" value="Unassembled WGS sequence"/>
</dbReference>
<feature type="region of interest" description="Disordered" evidence="1">
    <location>
        <begin position="151"/>
        <end position="197"/>
    </location>
</feature>
<evidence type="ECO:0000256" key="1">
    <source>
        <dbReference type="SAM" id="MobiDB-lite"/>
    </source>
</evidence>
<proteinExistence type="predicted"/>
<comment type="caution">
    <text evidence="2">The sequence shown here is derived from an EMBL/GenBank/DDBJ whole genome shotgun (WGS) entry which is preliminary data.</text>
</comment>
<protein>
    <submittedName>
        <fullName evidence="2">Uncharacterized protein</fullName>
    </submittedName>
</protein>
<organism evidence="2 3">
    <name type="scientific">Laodelphax striatellus</name>
    <name type="common">Small brown planthopper</name>
    <name type="synonym">Delphax striatella</name>
    <dbReference type="NCBI Taxonomy" id="195883"/>
    <lineage>
        <taxon>Eukaryota</taxon>
        <taxon>Metazoa</taxon>
        <taxon>Ecdysozoa</taxon>
        <taxon>Arthropoda</taxon>
        <taxon>Hexapoda</taxon>
        <taxon>Insecta</taxon>
        <taxon>Pterygota</taxon>
        <taxon>Neoptera</taxon>
        <taxon>Paraneoptera</taxon>
        <taxon>Hemiptera</taxon>
        <taxon>Auchenorrhyncha</taxon>
        <taxon>Fulgoroidea</taxon>
        <taxon>Delphacidae</taxon>
        <taxon>Criomorphinae</taxon>
        <taxon>Laodelphax</taxon>
    </lineage>
</organism>
<gene>
    <name evidence="2" type="ORF">LSTR_LSTR013981</name>
</gene>
<name>A0A482XII5_LAOST</name>
<keyword evidence="3" id="KW-1185">Reference proteome</keyword>
<dbReference type="EMBL" id="QKKF02009929">
    <property type="protein sequence ID" value="RZF45101.1"/>
    <property type="molecule type" value="Genomic_DNA"/>
</dbReference>
<sequence length="223" mass="26357">MKMRIFNQLKRISTVLYKNLWNLDLVGPEIQVEEEKAKEFEDRIVLEEEEGVQEQEEGNDEAEVIRRLVKVEEVLLSRDDDGFLEALMNNKCDDLTHGFRFLLDDDENVEKHQWERMRIFNQLKKDFNSAATENLWNLDLVGPEIQVEEEKWPRNSRTRYRSEEEEGGGRVNQEEGNRRGRGRRCRSRKGDTQGTQTHIPCGVEEILTIEFPMFDPVEDDMHC</sequence>
<accession>A0A482XII5</accession>